<sequence>MTVENEQESDFFATNPAPKNLPQISAKLHEFLEFHQENGNLNKKKIVLVTSGGTTVPLENNTVRFIDNFSAGTRGSLSAEYFLNNGYLVIFLHREFSLLPFLNHFGNINFLDLLQIENDGQKLGLDKNKVSKLNSDHNLLKVLKNYKYHTANRNYLSISFTTINEYLFTLRAISEDLKNFYEEKNFRILIYLAAAVSDFFIPQSELPEHKIQSNLAILEDPQYQQSQNPEAKQIEISSSTNGKLKLNLDPVPKFLKTIVDRWYNNSFIISFKLETDDGLLIKKCKQALARYDHQLVIGNLLQSRKEKVVFVNKNIDQQGYKEDWFKLKENEILDGVQIESIFIPELIKLHDNWIDHFESK</sequence>
<evidence type="ECO:0000313" key="1">
    <source>
        <dbReference type="EMBL" id="GMM35372.1"/>
    </source>
</evidence>
<gene>
    <name evidence="1" type="ORF">DASC09_026970</name>
</gene>
<accession>A0AAV5QL74</accession>
<dbReference type="RefSeq" id="XP_064852372.1">
    <property type="nucleotide sequence ID" value="XM_064996300.1"/>
</dbReference>
<dbReference type="GO" id="GO:0016874">
    <property type="term" value="F:ligase activity"/>
    <property type="evidence" value="ECO:0007669"/>
    <property type="project" value="UniProtKB-KW"/>
</dbReference>
<dbReference type="EMBL" id="BTFZ01000006">
    <property type="protein sequence ID" value="GMM35372.1"/>
    <property type="molecule type" value="Genomic_DNA"/>
</dbReference>
<protein>
    <submittedName>
        <fullName evidence="1">Phosphopantothenate--cysteine ligase</fullName>
    </submittedName>
</protein>
<evidence type="ECO:0000313" key="2">
    <source>
        <dbReference type="Proteomes" id="UP001360560"/>
    </source>
</evidence>
<dbReference type="SUPFAM" id="SSF102645">
    <property type="entry name" value="CoaB-like"/>
    <property type="match status" value="1"/>
</dbReference>
<proteinExistence type="predicted"/>
<reference evidence="1 2" key="1">
    <citation type="journal article" date="2023" name="Elife">
        <title>Identification of key yeast species and microbe-microbe interactions impacting larval growth of Drosophila in the wild.</title>
        <authorList>
            <person name="Mure A."/>
            <person name="Sugiura Y."/>
            <person name="Maeda R."/>
            <person name="Honda K."/>
            <person name="Sakurai N."/>
            <person name="Takahashi Y."/>
            <person name="Watada M."/>
            <person name="Katoh T."/>
            <person name="Gotoh A."/>
            <person name="Gotoh Y."/>
            <person name="Taniguchi I."/>
            <person name="Nakamura K."/>
            <person name="Hayashi T."/>
            <person name="Katayama T."/>
            <person name="Uemura T."/>
            <person name="Hattori Y."/>
        </authorList>
    </citation>
    <scope>NUCLEOTIDE SEQUENCE [LARGE SCALE GENOMIC DNA]</scope>
    <source>
        <strain evidence="1 2">SC-9</strain>
    </source>
</reference>
<keyword evidence="1" id="KW-0436">Ligase</keyword>
<dbReference type="PANTHER" id="PTHR12290">
    <property type="entry name" value="CORNICHON-RELATED"/>
    <property type="match status" value="1"/>
</dbReference>
<comment type="caution">
    <text evidence="1">The sequence shown here is derived from an EMBL/GenBank/DDBJ whole genome shotgun (WGS) entry which is preliminary data.</text>
</comment>
<name>A0AAV5QL74_9ASCO</name>
<keyword evidence="2" id="KW-1185">Reference proteome</keyword>
<organism evidence="1 2">
    <name type="scientific">Saccharomycopsis crataegensis</name>
    <dbReference type="NCBI Taxonomy" id="43959"/>
    <lineage>
        <taxon>Eukaryota</taxon>
        <taxon>Fungi</taxon>
        <taxon>Dikarya</taxon>
        <taxon>Ascomycota</taxon>
        <taxon>Saccharomycotina</taxon>
        <taxon>Saccharomycetes</taxon>
        <taxon>Saccharomycopsidaceae</taxon>
        <taxon>Saccharomycopsis</taxon>
    </lineage>
</organism>
<dbReference type="GeneID" id="90073351"/>
<dbReference type="Proteomes" id="UP001360560">
    <property type="component" value="Unassembled WGS sequence"/>
</dbReference>
<dbReference type="AlphaFoldDB" id="A0AAV5QL74"/>
<dbReference type="InterPro" id="IPR035929">
    <property type="entry name" value="CoaB-like_sf"/>
</dbReference>
<dbReference type="GO" id="GO:0015937">
    <property type="term" value="P:coenzyme A biosynthetic process"/>
    <property type="evidence" value="ECO:0007669"/>
    <property type="project" value="UniProtKB-ARBA"/>
</dbReference>
<dbReference type="Gene3D" id="3.40.50.10300">
    <property type="entry name" value="CoaB-like"/>
    <property type="match status" value="1"/>
</dbReference>